<evidence type="ECO:0000259" key="8">
    <source>
        <dbReference type="PROSITE" id="PS50850"/>
    </source>
</evidence>
<feature type="non-terminal residue" evidence="9">
    <location>
        <position position="238"/>
    </location>
</feature>
<gene>
    <name evidence="9" type="ORF">H7C18_33810</name>
</gene>
<evidence type="ECO:0000256" key="6">
    <source>
        <dbReference type="ARBA" id="ARBA00023136"/>
    </source>
</evidence>
<feature type="transmembrane region" description="Helical" evidence="7">
    <location>
        <begin position="54"/>
        <end position="73"/>
    </location>
</feature>
<feature type="transmembrane region" description="Helical" evidence="7">
    <location>
        <begin position="114"/>
        <end position="132"/>
    </location>
</feature>
<dbReference type="PANTHER" id="PTHR42718:SF46">
    <property type="entry name" value="BLR6921 PROTEIN"/>
    <property type="match status" value="1"/>
</dbReference>
<dbReference type="EMBL" id="JACJVO010000060">
    <property type="protein sequence ID" value="MBB6735899.1"/>
    <property type="molecule type" value="Genomic_DNA"/>
</dbReference>
<keyword evidence="4 7" id="KW-0812">Transmembrane</keyword>
<protein>
    <submittedName>
        <fullName evidence="9">MFS transporter</fullName>
    </submittedName>
</protein>
<keyword evidence="2" id="KW-0813">Transport</keyword>
<dbReference type="SUPFAM" id="SSF103473">
    <property type="entry name" value="MFS general substrate transporter"/>
    <property type="match status" value="1"/>
</dbReference>
<evidence type="ECO:0000313" key="10">
    <source>
        <dbReference type="Proteomes" id="UP000564644"/>
    </source>
</evidence>
<dbReference type="PROSITE" id="PS50850">
    <property type="entry name" value="MFS"/>
    <property type="match status" value="1"/>
</dbReference>
<dbReference type="InterPro" id="IPR036259">
    <property type="entry name" value="MFS_trans_sf"/>
</dbReference>
<sequence length="238" mass="24883">MGGAKKKEECGVQAAGEKLIRILALTMVLSSMSATMFNLAIPQMQADFNLTLSQVSWVSSIYLLVYAVGSAFYGKLADRYRLKNLMTAGVALFVAGSVVGMASTSFAGVLSGRILQAAGAAVIPAASMLIPVRFFPLETRGRALGITATGLALGNVLGPVVASAIVSFAGWRWLFAVPLLLVFTLPLYRRYLGDETGRSGRSDWLGGGLLAAAVALLLLAVTRGGWELGIGSLVLLGL</sequence>
<accession>A0A7X0SVG7</accession>
<dbReference type="RefSeq" id="WP_185133548.1">
    <property type="nucleotide sequence ID" value="NZ_JACJVO010000060.1"/>
</dbReference>
<evidence type="ECO:0000313" key="9">
    <source>
        <dbReference type="EMBL" id="MBB6735899.1"/>
    </source>
</evidence>
<feature type="transmembrane region" description="Helical" evidence="7">
    <location>
        <begin position="144"/>
        <end position="165"/>
    </location>
</feature>
<dbReference type="AlphaFoldDB" id="A0A7X0SVG7"/>
<evidence type="ECO:0000256" key="3">
    <source>
        <dbReference type="ARBA" id="ARBA00022475"/>
    </source>
</evidence>
<dbReference type="GO" id="GO:0005886">
    <property type="term" value="C:plasma membrane"/>
    <property type="evidence" value="ECO:0007669"/>
    <property type="project" value="UniProtKB-SubCell"/>
</dbReference>
<organism evidence="9 10">
    <name type="scientific">Cohnella zeiphila</name>
    <dbReference type="NCBI Taxonomy" id="2761120"/>
    <lineage>
        <taxon>Bacteria</taxon>
        <taxon>Bacillati</taxon>
        <taxon>Bacillota</taxon>
        <taxon>Bacilli</taxon>
        <taxon>Bacillales</taxon>
        <taxon>Paenibacillaceae</taxon>
        <taxon>Cohnella</taxon>
    </lineage>
</organism>
<comment type="caution">
    <text evidence="9">The sequence shown here is derived from an EMBL/GenBank/DDBJ whole genome shotgun (WGS) entry which is preliminary data.</text>
</comment>
<dbReference type="InterPro" id="IPR020846">
    <property type="entry name" value="MFS_dom"/>
</dbReference>
<feature type="transmembrane region" description="Helical" evidence="7">
    <location>
        <begin position="20"/>
        <end position="42"/>
    </location>
</feature>
<evidence type="ECO:0000256" key="5">
    <source>
        <dbReference type="ARBA" id="ARBA00022989"/>
    </source>
</evidence>
<keyword evidence="10" id="KW-1185">Reference proteome</keyword>
<proteinExistence type="predicted"/>
<evidence type="ECO:0000256" key="2">
    <source>
        <dbReference type="ARBA" id="ARBA00022448"/>
    </source>
</evidence>
<dbReference type="Pfam" id="PF07690">
    <property type="entry name" value="MFS_1"/>
    <property type="match status" value="1"/>
</dbReference>
<keyword evidence="5 7" id="KW-1133">Transmembrane helix</keyword>
<evidence type="ECO:0000256" key="1">
    <source>
        <dbReference type="ARBA" id="ARBA00004651"/>
    </source>
</evidence>
<dbReference type="Proteomes" id="UP000564644">
    <property type="component" value="Unassembled WGS sequence"/>
</dbReference>
<dbReference type="PRINTS" id="PR01036">
    <property type="entry name" value="TCRTETB"/>
</dbReference>
<reference evidence="9 10" key="1">
    <citation type="submission" date="2020-08" db="EMBL/GenBank/DDBJ databases">
        <title>Cohnella phylogeny.</title>
        <authorList>
            <person name="Dunlap C."/>
        </authorList>
    </citation>
    <scope>NUCLEOTIDE SEQUENCE [LARGE SCALE GENOMIC DNA]</scope>
    <source>
        <strain evidence="9 10">CBP 2801</strain>
    </source>
</reference>
<feature type="transmembrane region" description="Helical" evidence="7">
    <location>
        <begin position="85"/>
        <end position="108"/>
    </location>
</feature>
<feature type="transmembrane region" description="Helical" evidence="7">
    <location>
        <begin position="171"/>
        <end position="192"/>
    </location>
</feature>
<dbReference type="InterPro" id="IPR011701">
    <property type="entry name" value="MFS"/>
</dbReference>
<keyword evidence="3" id="KW-1003">Cell membrane</keyword>
<evidence type="ECO:0000256" key="7">
    <source>
        <dbReference type="SAM" id="Phobius"/>
    </source>
</evidence>
<dbReference type="Gene3D" id="1.20.1720.10">
    <property type="entry name" value="Multidrug resistance protein D"/>
    <property type="match status" value="1"/>
</dbReference>
<feature type="domain" description="Major facilitator superfamily (MFS) profile" evidence="8">
    <location>
        <begin position="19"/>
        <end position="238"/>
    </location>
</feature>
<dbReference type="GO" id="GO:0022857">
    <property type="term" value="F:transmembrane transporter activity"/>
    <property type="evidence" value="ECO:0007669"/>
    <property type="project" value="InterPro"/>
</dbReference>
<name>A0A7X0SVG7_9BACL</name>
<evidence type="ECO:0000256" key="4">
    <source>
        <dbReference type="ARBA" id="ARBA00022692"/>
    </source>
</evidence>
<dbReference type="PANTHER" id="PTHR42718">
    <property type="entry name" value="MAJOR FACILITATOR SUPERFAMILY MULTIDRUG TRANSPORTER MFSC"/>
    <property type="match status" value="1"/>
</dbReference>
<comment type="subcellular location">
    <subcellularLocation>
        <location evidence="1">Cell membrane</location>
        <topology evidence="1">Multi-pass membrane protein</topology>
    </subcellularLocation>
</comment>
<keyword evidence="6 7" id="KW-0472">Membrane</keyword>
<feature type="transmembrane region" description="Helical" evidence="7">
    <location>
        <begin position="204"/>
        <end position="226"/>
    </location>
</feature>